<dbReference type="EMBL" id="FOCV01000013">
    <property type="protein sequence ID" value="SEO19579.1"/>
    <property type="molecule type" value="Genomic_DNA"/>
</dbReference>
<feature type="domain" description="MEKHLA" evidence="1">
    <location>
        <begin position="16"/>
        <end position="153"/>
    </location>
</feature>
<organism evidence="2 4">
    <name type="scientific">Rhizobium tibeticum</name>
    <dbReference type="NCBI Taxonomy" id="501024"/>
    <lineage>
        <taxon>Bacteria</taxon>
        <taxon>Pseudomonadati</taxon>
        <taxon>Pseudomonadota</taxon>
        <taxon>Alphaproteobacteria</taxon>
        <taxon>Hyphomicrobiales</taxon>
        <taxon>Rhizobiaceae</taxon>
        <taxon>Rhizobium/Agrobacterium group</taxon>
        <taxon>Rhizobium</taxon>
    </lineage>
</organism>
<reference evidence="3 5" key="3">
    <citation type="submission" date="2016-10" db="EMBL/GenBank/DDBJ databases">
        <authorList>
            <person name="Varghese N."/>
            <person name="Submissions S."/>
        </authorList>
    </citation>
    <scope>NUCLEOTIDE SEQUENCE [LARGE SCALE GENOMIC DNA]</scope>
    <source>
        <strain evidence="3 5">CGMCC 1.7071</strain>
    </source>
</reference>
<evidence type="ECO:0000313" key="2">
    <source>
        <dbReference type="EMBL" id="SEI11845.1"/>
    </source>
</evidence>
<reference evidence="4" key="2">
    <citation type="submission" date="2016-10" db="EMBL/GenBank/DDBJ databases">
        <authorList>
            <person name="Wibberg D."/>
        </authorList>
    </citation>
    <scope>NUCLEOTIDE SEQUENCE [LARGE SCALE GENOMIC DNA]</scope>
</reference>
<sequence length="155" mass="17701">MEDQHPESAGLAGDLEFFKLLTGSFQRLVGKPLVPSEQGPDWLYRAAPFVVLAHNTDPDPLFVYANIAAQTRFGYTWDEFTKLPSRLSAEAPDRQERQRLLDAVARQGYIADYRGLRVTRSGKHFWMENGIVWQLLDEHGRTRGQAATFFSWTDV</sequence>
<evidence type="ECO:0000313" key="5">
    <source>
        <dbReference type="Proteomes" id="UP000198939"/>
    </source>
</evidence>
<dbReference type="SUPFAM" id="SSF55785">
    <property type="entry name" value="PYP-like sensor domain (PAS domain)"/>
    <property type="match status" value="1"/>
</dbReference>
<reference evidence="2" key="1">
    <citation type="submission" date="2016-10" db="EMBL/GenBank/DDBJ databases">
        <authorList>
            <person name="de Groot N.N."/>
        </authorList>
    </citation>
    <scope>NUCLEOTIDE SEQUENCE [LARGE SCALE GENOMIC DNA]</scope>
    <source>
        <strain evidence="2">CCBAU85039</strain>
    </source>
</reference>
<dbReference type="InterPro" id="IPR000014">
    <property type="entry name" value="PAS"/>
</dbReference>
<evidence type="ECO:0000313" key="3">
    <source>
        <dbReference type="EMBL" id="SEO19579.1"/>
    </source>
</evidence>
<dbReference type="RefSeq" id="WP_072379068.1">
    <property type="nucleotide sequence ID" value="NZ_FNXB01000031.1"/>
</dbReference>
<evidence type="ECO:0000313" key="4">
    <source>
        <dbReference type="Proteomes" id="UP000183063"/>
    </source>
</evidence>
<keyword evidence="5" id="KW-1185">Reference proteome</keyword>
<proteinExistence type="predicted"/>
<dbReference type="Pfam" id="PF08670">
    <property type="entry name" value="MEKHLA"/>
    <property type="match status" value="1"/>
</dbReference>
<protein>
    <submittedName>
        <fullName evidence="2">MEKHLA domain protein</fullName>
    </submittedName>
    <submittedName>
        <fullName evidence="3">PAS domain S-box-containing protein</fullName>
    </submittedName>
</protein>
<gene>
    <name evidence="2" type="ORF">RTCCBAU85039_4729</name>
    <name evidence="3" type="ORF">SAMN05216228_101311</name>
</gene>
<dbReference type="Proteomes" id="UP000198939">
    <property type="component" value="Unassembled WGS sequence"/>
</dbReference>
<evidence type="ECO:0000259" key="1">
    <source>
        <dbReference type="Pfam" id="PF08670"/>
    </source>
</evidence>
<dbReference type="AlphaFoldDB" id="A0A1H8MQJ3"/>
<dbReference type="InterPro" id="IPR013978">
    <property type="entry name" value="MEKHLA"/>
</dbReference>
<dbReference type="Proteomes" id="UP000183063">
    <property type="component" value="Unassembled WGS sequence"/>
</dbReference>
<dbReference type="EMBL" id="FNXB01000031">
    <property type="protein sequence ID" value="SEI11845.1"/>
    <property type="molecule type" value="Genomic_DNA"/>
</dbReference>
<accession>A0A1H8MQJ3</accession>
<dbReference type="InterPro" id="IPR035965">
    <property type="entry name" value="PAS-like_dom_sf"/>
</dbReference>
<dbReference type="NCBIfam" id="TIGR00229">
    <property type="entry name" value="sensory_box"/>
    <property type="match status" value="1"/>
</dbReference>
<dbReference type="Gene3D" id="3.30.450.20">
    <property type="entry name" value="PAS domain"/>
    <property type="match status" value="1"/>
</dbReference>
<dbReference type="OrthoDB" id="9794448at2"/>
<name>A0A1H8MQJ3_9HYPH</name>